<accession>A0ABU2NH83</accession>
<gene>
    <name evidence="2" type="ORF">RM445_27755</name>
</gene>
<feature type="compositionally biased region" description="Polar residues" evidence="1">
    <location>
        <begin position="45"/>
        <end position="55"/>
    </location>
</feature>
<feature type="compositionally biased region" description="Basic and acidic residues" evidence="1">
    <location>
        <begin position="25"/>
        <end position="38"/>
    </location>
</feature>
<keyword evidence="3" id="KW-1185">Reference proteome</keyword>
<protein>
    <submittedName>
        <fullName evidence="2">Uncharacterized protein</fullName>
    </submittedName>
</protein>
<organism evidence="2 3">
    <name type="scientific">Pseudonocardia charpentierae</name>
    <dbReference type="NCBI Taxonomy" id="3075545"/>
    <lineage>
        <taxon>Bacteria</taxon>
        <taxon>Bacillati</taxon>
        <taxon>Actinomycetota</taxon>
        <taxon>Actinomycetes</taxon>
        <taxon>Pseudonocardiales</taxon>
        <taxon>Pseudonocardiaceae</taxon>
        <taxon>Pseudonocardia</taxon>
    </lineage>
</organism>
<evidence type="ECO:0000313" key="3">
    <source>
        <dbReference type="Proteomes" id="UP001183202"/>
    </source>
</evidence>
<reference evidence="3" key="1">
    <citation type="submission" date="2023-07" db="EMBL/GenBank/DDBJ databases">
        <title>30 novel species of actinomycetes from the DSMZ collection.</title>
        <authorList>
            <person name="Nouioui I."/>
        </authorList>
    </citation>
    <scope>NUCLEOTIDE SEQUENCE [LARGE SCALE GENOMIC DNA]</scope>
    <source>
        <strain evidence="3">DSM 45834</strain>
    </source>
</reference>
<feature type="compositionally biased region" description="Low complexity" evidence="1">
    <location>
        <begin position="10"/>
        <end position="19"/>
    </location>
</feature>
<dbReference type="EMBL" id="JAVREJ010000029">
    <property type="protein sequence ID" value="MDT0353312.1"/>
    <property type="molecule type" value="Genomic_DNA"/>
</dbReference>
<sequence length="111" mass="12195">MDEAGERIEQLLGQPLDQLQQHHRAVGDEAERRTDLRPHRAAPPRTTTRPGSTLQGRTGDTGTRRSRLPRRELVQTAGRLIDLADGPVHRGLEDLVPGGGENLPTGGTRRL</sequence>
<dbReference type="RefSeq" id="WP_311559824.1">
    <property type="nucleotide sequence ID" value="NZ_JAVREJ010000029.1"/>
</dbReference>
<comment type="caution">
    <text evidence="2">The sequence shown here is derived from an EMBL/GenBank/DDBJ whole genome shotgun (WGS) entry which is preliminary data.</text>
</comment>
<evidence type="ECO:0000313" key="2">
    <source>
        <dbReference type="EMBL" id="MDT0353312.1"/>
    </source>
</evidence>
<proteinExistence type="predicted"/>
<name>A0ABU2NH83_9PSEU</name>
<feature type="region of interest" description="Disordered" evidence="1">
    <location>
        <begin position="92"/>
        <end position="111"/>
    </location>
</feature>
<dbReference type="Proteomes" id="UP001183202">
    <property type="component" value="Unassembled WGS sequence"/>
</dbReference>
<feature type="region of interest" description="Disordered" evidence="1">
    <location>
        <begin position="1"/>
        <end position="69"/>
    </location>
</feature>
<evidence type="ECO:0000256" key="1">
    <source>
        <dbReference type="SAM" id="MobiDB-lite"/>
    </source>
</evidence>